<dbReference type="InterPro" id="IPR051791">
    <property type="entry name" value="Pra-immunoreactive"/>
</dbReference>
<comment type="subcellular location">
    <subcellularLocation>
        <location evidence="1">Cell membrane</location>
        <topology evidence="1">Multi-pass membrane protein</topology>
    </subcellularLocation>
</comment>
<gene>
    <name evidence="8" type="ORF">VA7868_00158</name>
</gene>
<evidence type="ECO:0000256" key="5">
    <source>
        <dbReference type="ARBA" id="ARBA00023136"/>
    </source>
</evidence>
<name>A0A1M5US15_9VIBR</name>
<evidence type="ECO:0000313" key="8">
    <source>
        <dbReference type="EMBL" id="SHH65503.1"/>
    </source>
</evidence>
<dbReference type="PANTHER" id="PTHR36115">
    <property type="entry name" value="PROLINE-RICH ANTIGEN HOMOLOG-RELATED"/>
    <property type="match status" value="1"/>
</dbReference>
<dbReference type="RefSeq" id="WP_073601957.1">
    <property type="nucleotide sequence ID" value="NZ_FQXZ01000003.1"/>
</dbReference>
<sequence>MKQQLPALRPAGFFSRFGALLIDALSVIVLECFAAAIAVVLIKIVAFTGLLSVTSFSQLNDLMVHHPVISPILTGYFAIIWISFFAYFWTKSRQTPGMKVFRLIIKNDDNTSITVTQALIRLFTSGFGLSNLLIPFDPEKRGFQDIWAQTHVYKIR</sequence>
<dbReference type="OrthoDB" id="9793824at2"/>
<dbReference type="GO" id="GO:0005886">
    <property type="term" value="C:plasma membrane"/>
    <property type="evidence" value="ECO:0007669"/>
    <property type="project" value="UniProtKB-SubCell"/>
</dbReference>
<evidence type="ECO:0000313" key="9">
    <source>
        <dbReference type="Proteomes" id="UP000184608"/>
    </source>
</evidence>
<feature type="transmembrane region" description="Helical" evidence="6">
    <location>
        <begin position="20"/>
        <end position="48"/>
    </location>
</feature>
<organism evidence="8 9">
    <name type="scientific">Vibrio aerogenes CECT 7868</name>
    <dbReference type="NCBI Taxonomy" id="1216006"/>
    <lineage>
        <taxon>Bacteria</taxon>
        <taxon>Pseudomonadati</taxon>
        <taxon>Pseudomonadota</taxon>
        <taxon>Gammaproteobacteria</taxon>
        <taxon>Vibrionales</taxon>
        <taxon>Vibrionaceae</taxon>
        <taxon>Vibrio</taxon>
    </lineage>
</organism>
<keyword evidence="2" id="KW-1003">Cell membrane</keyword>
<dbReference type="PANTHER" id="PTHR36115:SF10">
    <property type="entry name" value="RDD DOMAIN-CONTAINING PROTEIN"/>
    <property type="match status" value="1"/>
</dbReference>
<evidence type="ECO:0000256" key="6">
    <source>
        <dbReference type="SAM" id="Phobius"/>
    </source>
</evidence>
<dbReference type="STRING" id="1216006.VA7868_00158"/>
<keyword evidence="9" id="KW-1185">Reference proteome</keyword>
<evidence type="ECO:0000256" key="4">
    <source>
        <dbReference type="ARBA" id="ARBA00022989"/>
    </source>
</evidence>
<evidence type="ECO:0000256" key="2">
    <source>
        <dbReference type="ARBA" id="ARBA00022475"/>
    </source>
</evidence>
<keyword evidence="5 6" id="KW-0472">Membrane</keyword>
<protein>
    <submittedName>
        <fullName evidence="8">RDD family protein</fullName>
    </submittedName>
</protein>
<feature type="transmembrane region" description="Helical" evidence="6">
    <location>
        <begin position="68"/>
        <end position="89"/>
    </location>
</feature>
<keyword evidence="4 6" id="KW-1133">Transmembrane helix</keyword>
<proteinExistence type="predicted"/>
<accession>A0A1M5US15</accession>
<evidence type="ECO:0000256" key="1">
    <source>
        <dbReference type="ARBA" id="ARBA00004651"/>
    </source>
</evidence>
<evidence type="ECO:0000259" key="7">
    <source>
        <dbReference type="Pfam" id="PF06271"/>
    </source>
</evidence>
<reference evidence="8 9" key="1">
    <citation type="submission" date="2016-11" db="EMBL/GenBank/DDBJ databases">
        <authorList>
            <person name="Jaros S."/>
            <person name="Januszkiewicz K."/>
            <person name="Wedrychowicz H."/>
        </authorList>
    </citation>
    <scope>NUCLEOTIDE SEQUENCE [LARGE SCALE GENOMIC DNA]</scope>
    <source>
        <strain evidence="8 9">CECT 7868</strain>
    </source>
</reference>
<dbReference type="InterPro" id="IPR010432">
    <property type="entry name" value="RDD"/>
</dbReference>
<feature type="domain" description="RDD" evidence="7">
    <location>
        <begin position="11"/>
        <end position="148"/>
    </location>
</feature>
<dbReference type="Proteomes" id="UP000184608">
    <property type="component" value="Unassembled WGS sequence"/>
</dbReference>
<dbReference type="AlphaFoldDB" id="A0A1M5US15"/>
<dbReference type="Pfam" id="PF06271">
    <property type="entry name" value="RDD"/>
    <property type="match status" value="1"/>
</dbReference>
<dbReference type="EMBL" id="FQXZ01000003">
    <property type="protein sequence ID" value="SHH65503.1"/>
    <property type="molecule type" value="Genomic_DNA"/>
</dbReference>
<evidence type="ECO:0000256" key="3">
    <source>
        <dbReference type="ARBA" id="ARBA00022692"/>
    </source>
</evidence>
<keyword evidence="3 6" id="KW-0812">Transmembrane</keyword>